<feature type="region of interest" description="Disordered" evidence="1">
    <location>
        <begin position="1"/>
        <end position="20"/>
    </location>
</feature>
<feature type="compositionally biased region" description="Polar residues" evidence="1">
    <location>
        <begin position="1"/>
        <end position="10"/>
    </location>
</feature>
<gene>
    <name evidence="2" type="ORF">AVW11_06080</name>
</gene>
<sequence length="67" mass="7180">MPAQFRTPSTRGGDPSLDRRRVLSVSEKAAALNVVRNRLHSIGLGDFVMALHSGHGRADVTGLQSVI</sequence>
<dbReference type="Proteomes" id="UP000187151">
    <property type="component" value="Unassembled WGS sequence"/>
</dbReference>
<evidence type="ECO:0000313" key="3">
    <source>
        <dbReference type="Proteomes" id="UP000187151"/>
    </source>
</evidence>
<keyword evidence="3" id="KW-1185">Reference proteome</keyword>
<comment type="caution">
    <text evidence="2">The sequence shown here is derived from an EMBL/GenBank/DDBJ whole genome shotgun (WGS) entry which is preliminary data.</text>
</comment>
<evidence type="ECO:0000313" key="2">
    <source>
        <dbReference type="EMBL" id="OLZ71801.1"/>
    </source>
</evidence>
<reference evidence="2 3" key="1">
    <citation type="submission" date="2016-01" db="EMBL/GenBank/DDBJ databases">
        <title>Streptomyces amritsarensis strain MTCC 11845 genome sequencing and assembly.</title>
        <authorList>
            <person name="Sharma D."/>
            <person name="Nair G.R."/>
            <person name="Kaur G."/>
            <person name="Manhas R.K."/>
            <person name="Mayilraj S."/>
        </authorList>
    </citation>
    <scope>NUCLEOTIDE SEQUENCE [LARGE SCALE GENOMIC DNA]</scope>
    <source>
        <strain evidence="2 3">MTCC 11845</strain>
    </source>
</reference>
<dbReference type="EMBL" id="MQUR01000008">
    <property type="protein sequence ID" value="OLZ71801.1"/>
    <property type="molecule type" value="Genomic_DNA"/>
</dbReference>
<evidence type="ECO:0000256" key="1">
    <source>
        <dbReference type="SAM" id="MobiDB-lite"/>
    </source>
</evidence>
<dbReference type="RefSeq" id="WP_076043440.1">
    <property type="nucleotide sequence ID" value="NZ_MQUR01000008.1"/>
</dbReference>
<protein>
    <submittedName>
        <fullName evidence="2">Uncharacterized protein</fullName>
    </submittedName>
</protein>
<name>A0ABX3G7Q1_9ACTN</name>
<accession>A0ABX3G7Q1</accession>
<proteinExistence type="predicted"/>
<organism evidence="2 3">
    <name type="scientific">Streptomyces amritsarensis</name>
    <dbReference type="NCBI Taxonomy" id="681158"/>
    <lineage>
        <taxon>Bacteria</taxon>
        <taxon>Bacillati</taxon>
        <taxon>Actinomycetota</taxon>
        <taxon>Actinomycetes</taxon>
        <taxon>Kitasatosporales</taxon>
        <taxon>Streptomycetaceae</taxon>
        <taxon>Streptomyces</taxon>
    </lineage>
</organism>